<evidence type="ECO:0000256" key="5">
    <source>
        <dbReference type="SAM" id="Phobius"/>
    </source>
</evidence>
<sequence>MRKMKELNRKIHLSFFAKLYISFAVISIVPVLSFSILAYTFSFRNFMVDLKRQANTILENSMTNLEHTIEEYEMAISYFSLDEEVIDILTSHEDFEQKRTKLYQKMYILLAGKAKGVTMHVIKADGSFNLSTSFLPEMYDVQKHSDWGIFRELNRSDSMVVYPNHFTSSFGKTFCMTIAHNIKKNGQIIGYCIIDIPENVFQSVFTSSGSLQSVSYTVIDQNYYILYDQIFNTGDKFLSSEFRNALLSSKSSKSFYLEKPKRLIAWNEMEKDILFIVILSVPVDLVEMNNNYIVLTTLIVGTVAILLCLALSPVIVRALTRPLNEIVNVMKKVQQGDTNARVPMQKDDEFGFIADNFNRALDNMNTLYETNLEKQNRLRISEIKALHAQINPHFLYNTLDSIKWLAKLNGVEDIVVMVSQLGRLLKNSINNQKDTIPIREEINLVKSYLSIQKIRYGDKFEVDICVDEDIMECVVPKFIIQPLVENAIIHGIENKIGNAKLIIKGTKQRDTIIFEIMDDGIGMNEEELMKLKQMDYKTDDHKDSIGIKNVDKRIKLYYGQEYGLDIQSKKNVGTTTRIIMPFMPKKEDERGGTTL</sequence>
<evidence type="ECO:0000256" key="4">
    <source>
        <dbReference type="ARBA" id="ARBA00022777"/>
    </source>
</evidence>
<keyword evidence="5" id="KW-1133">Transmembrane helix</keyword>
<gene>
    <name evidence="7" type="ORF">GND95_07200</name>
</gene>
<dbReference type="GO" id="GO:0016020">
    <property type="term" value="C:membrane"/>
    <property type="evidence" value="ECO:0007669"/>
    <property type="project" value="UniProtKB-SubCell"/>
</dbReference>
<dbReference type="Gene3D" id="3.30.565.10">
    <property type="entry name" value="Histidine kinase-like ATPase, C-terminal domain"/>
    <property type="match status" value="1"/>
</dbReference>
<dbReference type="InterPro" id="IPR050640">
    <property type="entry name" value="Bact_2-comp_sensor_kinase"/>
</dbReference>
<name>A0A7C8HHS9_9FIRM</name>
<dbReference type="Gene3D" id="6.10.340.10">
    <property type="match status" value="1"/>
</dbReference>
<comment type="subcellular location">
    <subcellularLocation>
        <location evidence="1">Membrane</location>
    </subcellularLocation>
</comment>
<feature type="domain" description="HAMP" evidence="6">
    <location>
        <begin position="317"/>
        <end position="369"/>
    </location>
</feature>
<organism evidence="7 8">
    <name type="scientific">Defluviitalea raffinosedens</name>
    <dbReference type="NCBI Taxonomy" id="1450156"/>
    <lineage>
        <taxon>Bacteria</taxon>
        <taxon>Bacillati</taxon>
        <taxon>Bacillota</taxon>
        <taxon>Clostridia</taxon>
        <taxon>Lachnospirales</taxon>
        <taxon>Defluviitaleaceae</taxon>
        <taxon>Defluviitalea</taxon>
    </lineage>
</organism>
<keyword evidence="5" id="KW-0812">Transmembrane</keyword>
<dbReference type="Pfam" id="PF00672">
    <property type="entry name" value="HAMP"/>
    <property type="match status" value="1"/>
</dbReference>
<keyword evidence="8" id="KW-1185">Reference proteome</keyword>
<dbReference type="AlphaFoldDB" id="A0A7C8HHS9"/>
<reference evidence="7 8" key="1">
    <citation type="submission" date="2019-12" db="EMBL/GenBank/DDBJ databases">
        <title>Defluviitalea raffinosedens, isolated from a biogas fermenter, genome sequencing and characterization.</title>
        <authorList>
            <person name="Rettenmaier R."/>
            <person name="Schneider M."/>
            <person name="Neuhaus K."/>
            <person name="Liebl W."/>
            <person name="Zverlov V."/>
        </authorList>
    </citation>
    <scope>NUCLEOTIDE SEQUENCE [LARGE SCALE GENOMIC DNA]</scope>
    <source>
        <strain evidence="7 8">249c-K6</strain>
    </source>
</reference>
<accession>A0A7C8HHS9</accession>
<keyword evidence="2" id="KW-0597">Phosphoprotein</keyword>
<dbReference type="InterPro" id="IPR036890">
    <property type="entry name" value="HATPase_C_sf"/>
</dbReference>
<feature type="transmembrane region" description="Helical" evidence="5">
    <location>
        <begin position="292"/>
        <end position="316"/>
    </location>
</feature>
<evidence type="ECO:0000259" key="6">
    <source>
        <dbReference type="PROSITE" id="PS50885"/>
    </source>
</evidence>
<dbReference type="PROSITE" id="PS50885">
    <property type="entry name" value="HAMP"/>
    <property type="match status" value="1"/>
</dbReference>
<keyword evidence="4" id="KW-0418">Kinase</keyword>
<evidence type="ECO:0000256" key="1">
    <source>
        <dbReference type="ARBA" id="ARBA00004370"/>
    </source>
</evidence>
<dbReference type="Pfam" id="PF06580">
    <property type="entry name" value="His_kinase"/>
    <property type="match status" value="1"/>
</dbReference>
<dbReference type="CDD" id="cd06225">
    <property type="entry name" value="HAMP"/>
    <property type="match status" value="1"/>
</dbReference>
<feature type="transmembrane region" description="Helical" evidence="5">
    <location>
        <begin position="20"/>
        <end position="41"/>
    </location>
</feature>
<protein>
    <submittedName>
        <fullName evidence="7">HAMP domain-containing protein</fullName>
    </submittedName>
</protein>
<dbReference type="InterPro" id="IPR010559">
    <property type="entry name" value="Sig_transdc_His_kin_internal"/>
</dbReference>
<dbReference type="SMART" id="SM00304">
    <property type="entry name" value="HAMP"/>
    <property type="match status" value="1"/>
</dbReference>
<dbReference type="Proteomes" id="UP000483018">
    <property type="component" value="Unassembled WGS sequence"/>
</dbReference>
<dbReference type="EMBL" id="WSLF01000005">
    <property type="protein sequence ID" value="KAE9634451.1"/>
    <property type="molecule type" value="Genomic_DNA"/>
</dbReference>
<dbReference type="GO" id="GO:0000155">
    <property type="term" value="F:phosphorelay sensor kinase activity"/>
    <property type="evidence" value="ECO:0007669"/>
    <property type="project" value="InterPro"/>
</dbReference>
<evidence type="ECO:0000313" key="8">
    <source>
        <dbReference type="Proteomes" id="UP000483018"/>
    </source>
</evidence>
<dbReference type="InterPro" id="IPR003660">
    <property type="entry name" value="HAMP_dom"/>
</dbReference>
<evidence type="ECO:0000256" key="3">
    <source>
        <dbReference type="ARBA" id="ARBA00022679"/>
    </source>
</evidence>
<dbReference type="PANTHER" id="PTHR34220:SF7">
    <property type="entry name" value="SENSOR HISTIDINE KINASE YPDA"/>
    <property type="match status" value="1"/>
</dbReference>
<dbReference type="PANTHER" id="PTHR34220">
    <property type="entry name" value="SENSOR HISTIDINE KINASE YPDA"/>
    <property type="match status" value="1"/>
</dbReference>
<dbReference type="SUPFAM" id="SSF158472">
    <property type="entry name" value="HAMP domain-like"/>
    <property type="match status" value="1"/>
</dbReference>
<comment type="caution">
    <text evidence="7">The sequence shown here is derived from an EMBL/GenBank/DDBJ whole genome shotgun (WGS) entry which is preliminary data.</text>
</comment>
<dbReference type="OrthoDB" id="9809348at2"/>
<keyword evidence="5" id="KW-0472">Membrane</keyword>
<dbReference type="InterPro" id="IPR003594">
    <property type="entry name" value="HATPase_dom"/>
</dbReference>
<evidence type="ECO:0000313" key="7">
    <source>
        <dbReference type="EMBL" id="KAE9634451.1"/>
    </source>
</evidence>
<evidence type="ECO:0000256" key="2">
    <source>
        <dbReference type="ARBA" id="ARBA00022553"/>
    </source>
</evidence>
<dbReference type="RefSeq" id="WP_158740182.1">
    <property type="nucleotide sequence ID" value="NZ_WSLF01000005.1"/>
</dbReference>
<keyword evidence="3" id="KW-0808">Transferase</keyword>
<dbReference type="SUPFAM" id="SSF55874">
    <property type="entry name" value="ATPase domain of HSP90 chaperone/DNA topoisomerase II/histidine kinase"/>
    <property type="match status" value="1"/>
</dbReference>
<dbReference type="Pfam" id="PF02518">
    <property type="entry name" value="HATPase_c"/>
    <property type="match status" value="1"/>
</dbReference>
<proteinExistence type="predicted"/>